<organism evidence="1 5">
    <name type="scientific">Rotaria magnacalcarata</name>
    <dbReference type="NCBI Taxonomy" id="392030"/>
    <lineage>
        <taxon>Eukaryota</taxon>
        <taxon>Metazoa</taxon>
        <taxon>Spiralia</taxon>
        <taxon>Gnathifera</taxon>
        <taxon>Rotifera</taxon>
        <taxon>Eurotatoria</taxon>
        <taxon>Bdelloidea</taxon>
        <taxon>Philodinida</taxon>
        <taxon>Philodinidae</taxon>
        <taxon>Rotaria</taxon>
    </lineage>
</organism>
<sequence length="162" mass="18726">MPTVFYEQLNKALREENREALKPWFYFIRLIMSDLEKLPDCKWYSSVRTFLDLVNNSDVTLQIEVSDLDNYDWDGDSRPDHVFHNVKIPPYSNVKKRLEINAKSSSAISSMRFKQDGGKDVAFGFQIDPWAAKAPKEKSEKFNLQNGWRAKITVGMDGGETL</sequence>
<comment type="caution">
    <text evidence="1">The sequence shown here is derived from an EMBL/GenBank/DDBJ whole genome shotgun (WGS) entry which is preliminary data.</text>
</comment>
<dbReference type="EMBL" id="CAJNOW010001195">
    <property type="protein sequence ID" value="CAF1309938.1"/>
    <property type="molecule type" value="Genomic_DNA"/>
</dbReference>
<protein>
    <submittedName>
        <fullName evidence="1">Uncharacterized protein</fullName>
    </submittedName>
</protein>
<evidence type="ECO:0000313" key="5">
    <source>
        <dbReference type="Proteomes" id="UP000663834"/>
    </source>
</evidence>
<dbReference type="AlphaFoldDB" id="A0A815ERM3"/>
<proteinExistence type="predicted"/>
<dbReference type="EMBL" id="CAJOBJ010055738">
    <property type="protein sequence ID" value="CAF4395511.1"/>
    <property type="molecule type" value="Genomic_DNA"/>
</dbReference>
<evidence type="ECO:0000313" key="2">
    <source>
        <dbReference type="EMBL" id="CAF2096869.1"/>
    </source>
</evidence>
<dbReference type="Proteomes" id="UP000681720">
    <property type="component" value="Unassembled WGS sequence"/>
</dbReference>
<evidence type="ECO:0000313" key="3">
    <source>
        <dbReference type="EMBL" id="CAF4395511.1"/>
    </source>
</evidence>
<reference evidence="1" key="1">
    <citation type="submission" date="2021-02" db="EMBL/GenBank/DDBJ databases">
        <authorList>
            <person name="Nowell W R."/>
        </authorList>
    </citation>
    <scope>NUCLEOTIDE SEQUENCE</scope>
</reference>
<dbReference type="EMBL" id="CAJOBI010094150">
    <property type="protein sequence ID" value="CAF4556495.1"/>
    <property type="molecule type" value="Genomic_DNA"/>
</dbReference>
<dbReference type="Proteomes" id="UP000663824">
    <property type="component" value="Unassembled WGS sequence"/>
</dbReference>
<evidence type="ECO:0000313" key="4">
    <source>
        <dbReference type="EMBL" id="CAF4556495.1"/>
    </source>
</evidence>
<dbReference type="Proteomes" id="UP000676336">
    <property type="component" value="Unassembled WGS sequence"/>
</dbReference>
<name>A0A815ERM3_9BILA</name>
<dbReference type="EMBL" id="CAJNRE010010910">
    <property type="protein sequence ID" value="CAF2096869.1"/>
    <property type="molecule type" value="Genomic_DNA"/>
</dbReference>
<dbReference type="OrthoDB" id="10032262at2759"/>
<dbReference type="Proteomes" id="UP000663834">
    <property type="component" value="Unassembled WGS sequence"/>
</dbReference>
<accession>A0A815ERM3</accession>
<gene>
    <name evidence="3" type="ORF">GIL414_LOCUS29912</name>
    <name evidence="1" type="ORF">KQP761_LOCUS5204</name>
    <name evidence="2" type="ORF">MBJ925_LOCUS21568</name>
    <name evidence="4" type="ORF">SMN809_LOCUS37252</name>
</gene>
<evidence type="ECO:0000313" key="1">
    <source>
        <dbReference type="EMBL" id="CAF1309938.1"/>
    </source>
</evidence>